<dbReference type="ExpressionAtlas" id="A0A0R0ER23">
    <property type="expression patterns" value="baseline and differential"/>
</dbReference>
<dbReference type="PaxDb" id="3847-GLYMA19G00970.1"/>
<dbReference type="EMBL" id="CM000852">
    <property type="protein sequence ID" value="KRG93270.1"/>
    <property type="molecule type" value="Genomic_DNA"/>
</dbReference>
<dbReference type="OrthoDB" id="689054at2759"/>
<proteinExistence type="predicted"/>
<evidence type="ECO:0000313" key="4">
    <source>
        <dbReference type="Proteomes" id="UP000008827"/>
    </source>
</evidence>
<protein>
    <submittedName>
        <fullName evidence="2 3">Uncharacterized protein</fullName>
    </submittedName>
</protein>
<keyword evidence="4" id="KW-1185">Reference proteome</keyword>
<dbReference type="Gramene" id="KRG93271">
    <property type="protein sequence ID" value="KRG93271"/>
    <property type="gene ID" value="GLYMA_19G006800"/>
</dbReference>
<gene>
    <name evidence="3" type="primary">LOC102667858</name>
    <name evidence="2" type="ORF">GLYMA_19G006800</name>
</gene>
<evidence type="ECO:0000313" key="3">
    <source>
        <dbReference type="EnsemblPlants" id="KRG93270"/>
    </source>
</evidence>
<evidence type="ECO:0000256" key="1">
    <source>
        <dbReference type="SAM" id="MobiDB-lite"/>
    </source>
</evidence>
<accession>A0A0R0ER23</accession>
<dbReference type="AlphaFoldDB" id="A0A0R0ER23"/>
<organism evidence="2">
    <name type="scientific">Glycine max</name>
    <name type="common">Soybean</name>
    <name type="synonym">Glycine hispida</name>
    <dbReference type="NCBI Taxonomy" id="3847"/>
    <lineage>
        <taxon>Eukaryota</taxon>
        <taxon>Viridiplantae</taxon>
        <taxon>Streptophyta</taxon>
        <taxon>Embryophyta</taxon>
        <taxon>Tracheophyta</taxon>
        <taxon>Spermatophyta</taxon>
        <taxon>Magnoliopsida</taxon>
        <taxon>eudicotyledons</taxon>
        <taxon>Gunneridae</taxon>
        <taxon>Pentapetalae</taxon>
        <taxon>rosids</taxon>
        <taxon>fabids</taxon>
        <taxon>Fabales</taxon>
        <taxon>Fabaceae</taxon>
        <taxon>Papilionoideae</taxon>
        <taxon>50 kb inversion clade</taxon>
        <taxon>NPAAA clade</taxon>
        <taxon>indigoferoid/millettioid clade</taxon>
        <taxon>Phaseoleae</taxon>
        <taxon>Glycine</taxon>
        <taxon>Glycine subgen. Soja</taxon>
    </lineage>
</organism>
<dbReference type="PANTHER" id="PTHR33264">
    <property type="entry name" value="EXPRESSED PROTEIN"/>
    <property type="match status" value="1"/>
</dbReference>
<sequence>MNKTRQREERCVNGDGSSGDMQYTLRIMKKKKKHQSEEKNPRGRLAKEEEGGEEKIKCSSKHCGSCCGGYVADCVAVCCCPCAVLHCCAMAIVKGPSLVGRKCLGLGKNKNKNNNIKRVQEGCEDDVDVDVVVERNNSNIERVQRGVREIDSVIVNAGFDAEKVWKELYQIGHMDFGRVSSSSHDD</sequence>
<reference evidence="2 3" key="1">
    <citation type="journal article" date="2010" name="Nature">
        <title>Genome sequence of the palaeopolyploid soybean.</title>
        <authorList>
            <person name="Schmutz J."/>
            <person name="Cannon S.B."/>
            <person name="Schlueter J."/>
            <person name="Ma J."/>
            <person name="Mitros T."/>
            <person name="Nelson W."/>
            <person name="Hyten D.L."/>
            <person name="Song Q."/>
            <person name="Thelen J.J."/>
            <person name="Cheng J."/>
            <person name="Xu D."/>
            <person name="Hellsten U."/>
            <person name="May G.D."/>
            <person name="Yu Y."/>
            <person name="Sakurai T."/>
            <person name="Umezawa T."/>
            <person name="Bhattacharyya M.K."/>
            <person name="Sandhu D."/>
            <person name="Valliyodan B."/>
            <person name="Lindquist E."/>
            <person name="Peto M."/>
            <person name="Grant D."/>
            <person name="Shu S."/>
            <person name="Goodstein D."/>
            <person name="Barry K."/>
            <person name="Futrell-Griggs M."/>
            <person name="Abernathy B."/>
            <person name="Du J."/>
            <person name="Tian Z."/>
            <person name="Zhu L."/>
            <person name="Gill N."/>
            <person name="Joshi T."/>
            <person name="Libault M."/>
            <person name="Sethuraman A."/>
            <person name="Zhang X.-C."/>
            <person name="Shinozaki K."/>
            <person name="Nguyen H.T."/>
            <person name="Wing R.A."/>
            <person name="Cregan P."/>
            <person name="Specht J."/>
            <person name="Grimwood J."/>
            <person name="Rokhsar D."/>
            <person name="Stacey G."/>
            <person name="Shoemaker R.C."/>
            <person name="Jackson S.A."/>
        </authorList>
    </citation>
    <scope>NUCLEOTIDE SEQUENCE [LARGE SCALE GENOMIC DNA]</scope>
    <source>
        <strain evidence="3">cv. Williams 82</strain>
        <tissue evidence="2">Callus</tissue>
    </source>
</reference>
<reference evidence="3" key="2">
    <citation type="submission" date="2018-02" db="UniProtKB">
        <authorList>
            <consortium name="EnsemblPlants"/>
        </authorList>
    </citation>
    <scope>IDENTIFICATION</scope>
    <source>
        <strain evidence="3">Williams 82</strain>
    </source>
</reference>
<dbReference type="EMBL" id="CM000852">
    <property type="protein sequence ID" value="KRG93271.1"/>
    <property type="molecule type" value="Genomic_DNA"/>
</dbReference>
<name>A0A0R0ER23_SOYBN</name>
<dbReference type="Proteomes" id="UP000008827">
    <property type="component" value="Chromosome 19"/>
</dbReference>
<dbReference type="STRING" id="3847.A0A0R0ER23"/>
<feature type="compositionally biased region" description="Basic and acidic residues" evidence="1">
    <location>
        <begin position="1"/>
        <end position="12"/>
    </location>
</feature>
<dbReference type="EnsemblPlants" id="KRG93270">
    <property type="protein sequence ID" value="KRG93270"/>
    <property type="gene ID" value="GLYMA_19G006800"/>
</dbReference>
<dbReference type="PANTHER" id="PTHR33264:SF6">
    <property type="entry name" value="OS01G0638800 PROTEIN"/>
    <property type="match status" value="1"/>
</dbReference>
<feature type="compositionally biased region" description="Basic and acidic residues" evidence="1">
    <location>
        <begin position="35"/>
        <end position="48"/>
    </location>
</feature>
<evidence type="ECO:0000313" key="2">
    <source>
        <dbReference type="EMBL" id="KRG93271.1"/>
    </source>
</evidence>
<reference evidence="2" key="3">
    <citation type="submission" date="2018-07" db="EMBL/GenBank/DDBJ databases">
        <title>WGS assembly of Glycine max.</title>
        <authorList>
            <person name="Schmutz J."/>
            <person name="Cannon S."/>
            <person name="Schlueter J."/>
            <person name="Ma J."/>
            <person name="Mitros T."/>
            <person name="Nelson W."/>
            <person name="Hyten D."/>
            <person name="Song Q."/>
            <person name="Thelen J."/>
            <person name="Cheng J."/>
            <person name="Xu D."/>
            <person name="Hellsten U."/>
            <person name="May G."/>
            <person name="Yu Y."/>
            <person name="Sakurai T."/>
            <person name="Umezawa T."/>
            <person name="Bhattacharyya M."/>
            <person name="Sandhu D."/>
            <person name="Valliyodan B."/>
            <person name="Lindquist E."/>
            <person name="Peto M."/>
            <person name="Grant D."/>
            <person name="Shu S."/>
            <person name="Goodstein D."/>
            <person name="Barry K."/>
            <person name="Futrell-Griggs M."/>
            <person name="Abernathy B."/>
            <person name="Du J."/>
            <person name="Tian Z."/>
            <person name="Zhu L."/>
            <person name="Gill N."/>
            <person name="Joshi T."/>
            <person name="Libault M."/>
            <person name="Sethuraman A."/>
            <person name="Zhang X."/>
            <person name="Shinozaki K."/>
            <person name="Nguyen H."/>
            <person name="Wing R."/>
            <person name="Cregan P."/>
            <person name="Specht J."/>
            <person name="Grimwood J."/>
            <person name="Rokhsar D."/>
            <person name="Stacey G."/>
            <person name="Shoemaker R."/>
            <person name="Jackson S."/>
        </authorList>
    </citation>
    <scope>NUCLEOTIDE SEQUENCE</scope>
    <source>
        <tissue evidence="2">Callus</tissue>
    </source>
</reference>
<feature type="region of interest" description="Disordered" evidence="1">
    <location>
        <begin position="1"/>
        <end position="23"/>
    </location>
</feature>
<feature type="region of interest" description="Disordered" evidence="1">
    <location>
        <begin position="29"/>
        <end position="48"/>
    </location>
</feature>
<dbReference type="EnsemblPlants" id="KRG93271">
    <property type="protein sequence ID" value="KRG93271"/>
    <property type="gene ID" value="GLYMA_19G006800"/>
</dbReference>
<dbReference type="Gramene" id="KRG93270">
    <property type="protein sequence ID" value="KRG93270"/>
    <property type="gene ID" value="GLYMA_19G006800"/>
</dbReference>